<keyword evidence="10" id="KW-0472">Membrane</keyword>
<evidence type="ECO:0000313" key="14">
    <source>
        <dbReference type="Proteomes" id="UP000649799"/>
    </source>
</evidence>
<protein>
    <recommendedName>
        <fullName evidence="4 9">2-dehydropantoate 2-reductase</fullName>
        <ecNumber evidence="3 9">1.1.1.169</ecNumber>
    </recommendedName>
    <alternativeName>
        <fullName evidence="7 9">Ketopantoate reductase</fullName>
    </alternativeName>
</protein>
<sequence length="309" mass="34131">MKAIKRIAIVGIGGVGGFIGAKLLLSSNALPVQVTFFARNDAYKNIRKQGLIFESGGKMDMVHPQHLYNRSKGAYDVVIIATKSYSLELATKAYADIMDKQTLVVPLQNMVNAAELVKGVAPEANVLDACIYLISNLIKPGHVKHLGGPGKIITSIPEGSNHKWFYEYMNQAGIPMEGRADALHQIWKKYLFISTLGTITAAHDLSFGEVIKDPKMTHIWIQLMEELALLAQSEGFALGAADIDHFLGFIRDFPEASKSSFQLDIDIGSKGEKEFLVDFVIQRSLERGLEPLTYIDLDNLINRRLGIDV</sequence>
<dbReference type="SUPFAM" id="SSF48179">
    <property type="entry name" value="6-phosphogluconate dehydrogenase C-terminal domain-like"/>
    <property type="match status" value="1"/>
</dbReference>
<evidence type="ECO:0000256" key="8">
    <source>
        <dbReference type="ARBA" id="ARBA00048793"/>
    </source>
</evidence>
<evidence type="ECO:0000256" key="9">
    <source>
        <dbReference type="RuleBase" id="RU362068"/>
    </source>
</evidence>
<dbReference type="InterPro" id="IPR013752">
    <property type="entry name" value="KPA_reductase"/>
</dbReference>
<keyword evidence="9" id="KW-0566">Pantothenate biosynthesis</keyword>
<dbReference type="Proteomes" id="UP000649799">
    <property type="component" value="Unassembled WGS sequence"/>
</dbReference>
<feature type="domain" description="Ketopantoate reductase C-terminal" evidence="12">
    <location>
        <begin position="183"/>
        <end position="287"/>
    </location>
</feature>
<dbReference type="InterPro" id="IPR008927">
    <property type="entry name" value="6-PGluconate_DH-like_C_sf"/>
</dbReference>
<keyword evidence="5 9" id="KW-0521">NADP</keyword>
<evidence type="ECO:0000256" key="2">
    <source>
        <dbReference type="ARBA" id="ARBA00007870"/>
    </source>
</evidence>
<proteinExistence type="inferred from homology"/>
<dbReference type="InterPro" id="IPR051402">
    <property type="entry name" value="KPR-Related"/>
</dbReference>
<dbReference type="RefSeq" id="WP_166146651.1">
    <property type="nucleotide sequence ID" value="NZ_JAANYN010000004.1"/>
</dbReference>
<dbReference type="Gene3D" id="3.40.50.720">
    <property type="entry name" value="NAD(P)-binding Rossmann-like Domain"/>
    <property type="match status" value="1"/>
</dbReference>
<dbReference type="Gene3D" id="1.10.1040.10">
    <property type="entry name" value="N-(1-d-carboxylethyl)-l-norvaline Dehydrogenase, domain 2"/>
    <property type="match status" value="1"/>
</dbReference>
<keyword evidence="6 9" id="KW-0560">Oxidoreductase</keyword>
<dbReference type="Pfam" id="PF02558">
    <property type="entry name" value="ApbA"/>
    <property type="match status" value="1"/>
</dbReference>
<keyword evidence="10" id="KW-0812">Transmembrane</keyword>
<dbReference type="InterPro" id="IPR013332">
    <property type="entry name" value="KPR_N"/>
</dbReference>
<comment type="catalytic activity">
    <reaction evidence="8 9">
        <text>(R)-pantoate + NADP(+) = 2-dehydropantoate + NADPH + H(+)</text>
        <dbReference type="Rhea" id="RHEA:16233"/>
        <dbReference type="ChEBI" id="CHEBI:11561"/>
        <dbReference type="ChEBI" id="CHEBI:15378"/>
        <dbReference type="ChEBI" id="CHEBI:15980"/>
        <dbReference type="ChEBI" id="CHEBI:57783"/>
        <dbReference type="ChEBI" id="CHEBI:58349"/>
        <dbReference type="EC" id="1.1.1.169"/>
    </reaction>
</comment>
<keyword evidence="14" id="KW-1185">Reference proteome</keyword>
<dbReference type="NCBIfam" id="TIGR00745">
    <property type="entry name" value="apbA_panE"/>
    <property type="match status" value="1"/>
</dbReference>
<dbReference type="InterPro" id="IPR003710">
    <property type="entry name" value="ApbA"/>
</dbReference>
<comment type="caution">
    <text evidence="13">The sequence shown here is derived from an EMBL/GenBank/DDBJ whole genome shotgun (WGS) entry which is preliminary data.</text>
</comment>
<gene>
    <name evidence="13" type="ORF">G9Q97_10630</name>
</gene>
<evidence type="ECO:0000259" key="12">
    <source>
        <dbReference type="Pfam" id="PF08546"/>
    </source>
</evidence>
<dbReference type="PANTHER" id="PTHR21708">
    <property type="entry name" value="PROBABLE 2-DEHYDROPANTOATE 2-REDUCTASE"/>
    <property type="match status" value="1"/>
</dbReference>
<comment type="pathway">
    <text evidence="1 9">Cofactor biosynthesis; (R)-pantothenate biosynthesis; (R)-pantoate from 3-methyl-2-oxobutanoate: step 2/2.</text>
</comment>
<evidence type="ECO:0000259" key="11">
    <source>
        <dbReference type="Pfam" id="PF02558"/>
    </source>
</evidence>
<accession>A0ABX0H754</accession>
<keyword evidence="10" id="KW-1133">Transmembrane helix</keyword>
<dbReference type="EMBL" id="JAANYN010000004">
    <property type="protein sequence ID" value="NHE57265.1"/>
    <property type="molecule type" value="Genomic_DNA"/>
</dbReference>
<name>A0ABX0H754_9BACT</name>
<evidence type="ECO:0000256" key="4">
    <source>
        <dbReference type="ARBA" id="ARBA00019465"/>
    </source>
</evidence>
<dbReference type="EC" id="1.1.1.169" evidence="3 9"/>
<evidence type="ECO:0000256" key="5">
    <source>
        <dbReference type="ARBA" id="ARBA00022857"/>
    </source>
</evidence>
<dbReference type="PANTHER" id="PTHR21708:SF26">
    <property type="entry name" value="2-DEHYDROPANTOATE 2-REDUCTASE"/>
    <property type="match status" value="1"/>
</dbReference>
<dbReference type="Pfam" id="PF08546">
    <property type="entry name" value="ApbA_C"/>
    <property type="match status" value="1"/>
</dbReference>
<dbReference type="SUPFAM" id="SSF51735">
    <property type="entry name" value="NAD(P)-binding Rossmann-fold domains"/>
    <property type="match status" value="1"/>
</dbReference>
<evidence type="ECO:0000256" key="1">
    <source>
        <dbReference type="ARBA" id="ARBA00004994"/>
    </source>
</evidence>
<comment type="function">
    <text evidence="9">Catalyzes the NADPH-dependent reduction of ketopantoate into pantoic acid.</text>
</comment>
<evidence type="ECO:0000256" key="3">
    <source>
        <dbReference type="ARBA" id="ARBA00013014"/>
    </source>
</evidence>
<evidence type="ECO:0000256" key="7">
    <source>
        <dbReference type="ARBA" id="ARBA00032024"/>
    </source>
</evidence>
<reference evidence="13 14" key="1">
    <citation type="submission" date="2020-03" db="EMBL/GenBank/DDBJ databases">
        <title>Cyclobacterium plantarum sp. nov., a marine bacterium isolated from a coastal-marine wetland.</title>
        <authorList>
            <person name="Sanchez-Porro C."/>
            <person name="Ventosa A."/>
            <person name="Amoozegar M."/>
        </authorList>
    </citation>
    <scope>NUCLEOTIDE SEQUENCE [LARGE SCALE GENOMIC DNA]</scope>
    <source>
        <strain evidence="13 14">GBPx2</strain>
    </source>
</reference>
<dbReference type="InterPro" id="IPR036291">
    <property type="entry name" value="NAD(P)-bd_dom_sf"/>
</dbReference>
<feature type="domain" description="Ketopantoate reductase N-terminal" evidence="11">
    <location>
        <begin position="7"/>
        <end position="152"/>
    </location>
</feature>
<feature type="transmembrane region" description="Helical" evidence="10">
    <location>
        <begin position="7"/>
        <end position="25"/>
    </location>
</feature>
<evidence type="ECO:0000256" key="10">
    <source>
        <dbReference type="SAM" id="Phobius"/>
    </source>
</evidence>
<organism evidence="13 14">
    <name type="scientific">Cyclobacterium plantarum</name>
    <dbReference type="NCBI Taxonomy" id="2716263"/>
    <lineage>
        <taxon>Bacteria</taxon>
        <taxon>Pseudomonadati</taxon>
        <taxon>Bacteroidota</taxon>
        <taxon>Cytophagia</taxon>
        <taxon>Cytophagales</taxon>
        <taxon>Cyclobacteriaceae</taxon>
        <taxon>Cyclobacterium</taxon>
    </lineage>
</organism>
<evidence type="ECO:0000256" key="6">
    <source>
        <dbReference type="ARBA" id="ARBA00023002"/>
    </source>
</evidence>
<comment type="similarity">
    <text evidence="2 9">Belongs to the ketopantoate reductase family.</text>
</comment>
<evidence type="ECO:0000313" key="13">
    <source>
        <dbReference type="EMBL" id="NHE57265.1"/>
    </source>
</evidence>
<dbReference type="InterPro" id="IPR013328">
    <property type="entry name" value="6PGD_dom2"/>
</dbReference>